<keyword evidence="5" id="KW-1185">Reference proteome</keyword>
<name>A0A8H5HDZ5_9AGAR</name>
<dbReference type="AlphaFoldDB" id="A0A8H5HDZ5"/>
<dbReference type="OrthoDB" id="2422225at2759"/>
<dbReference type="PROSITE" id="PS50966">
    <property type="entry name" value="ZF_SWIM"/>
    <property type="match status" value="1"/>
</dbReference>
<gene>
    <name evidence="4" type="ORF">D9615_008377</name>
</gene>
<feature type="region of interest" description="Disordered" evidence="2">
    <location>
        <begin position="830"/>
        <end position="855"/>
    </location>
</feature>
<proteinExistence type="predicted"/>
<comment type="caution">
    <text evidence="4">The sequence shown here is derived from an EMBL/GenBank/DDBJ whole genome shotgun (WGS) entry which is preliminary data.</text>
</comment>
<keyword evidence="1" id="KW-0862">Zinc</keyword>
<keyword evidence="1" id="KW-0479">Metal-binding</keyword>
<evidence type="ECO:0000256" key="1">
    <source>
        <dbReference type="PROSITE-ProRule" id="PRU00325"/>
    </source>
</evidence>
<organism evidence="4 5">
    <name type="scientific">Tricholomella constricta</name>
    <dbReference type="NCBI Taxonomy" id="117010"/>
    <lineage>
        <taxon>Eukaryota</taxon>
        <taxon>Fungi</taxon>
        <taxon>Dikarya</taxon>
        <taxon>Basidiomycota</taxon>
        <taxon>Agaricomycotina</taxon>
        <taxon>Agaricomycetes</taxon>
        <taxon>Agaricomycetidae</taxon>
        <taxon>Agaricales</taxon>
        <taxon>Tricholomatineae</taxon>
        <taxon>Lyophyllaceae</taxon>
        <taxon>Tricholomella</taxon>
    </lineage>
</organism>
<feature type="domain" description="SWIM-type" evidence="3">
    <location>
        <begin position="715"/>
        <end position="750"/>
    </location>
</feature>
<dbReference type="Proteomes" id="UP000565441">
    <property type="component" value="Unassembled WGS sequence"/>
</dbReference>
<dbReference type="Pfam" id="PF04434">
    <property type="entry name" value="SWIM"/>
    <property type="match status" value="1"/>
</dbReference>
<accession>A0A8H5HDZ5</accession>
<evidence type="ECO:0000313" key="4">
    <source>
        <dbReference type="EMBL" id="KAF5381270.1"/>
    </source>
</evidence>
<protein>
    <recommendedName>
        <fullName evidence="3">SWIM-type domain-containing protein</fullName>
    </recommendedName>
</protein>
<feature type="compositionally biased region" description="Basic and acidic residues" evidence="2">
    <location>
        <begin position="970"/>
        <end position="983"/>
    </location>
</feature>
<dbReference type="EMBL" id="JAACJP010000011">
    <property type="protein sequence ID" value="KAF5381270.1"/>
    <property type="molecule type" value="Genomic_DNA"/>
</dbReference>
<sequence length="983" mass="109767">MVLSQCDPKFENTSPQHPAVILHVTGTGWGYRIASYRLLVYYPADLLVPQTYTDCDMSLVVPPLFPAKSGAKVELRYLAHTDEQRVAITDLYASKQDLCLTYPTSKVSAQHDAQAFLLSLGLDSGSRENLESRWSVQWSTSWSLQNGQDSRKRVLYQCSCGYAEDARRTRELEKREEPYSKSIAGARRVAYRFTGCLAHIEITERTSNGEVTRIMGYSHHNDACRTAVLERLPAVPLHDHVYQVALQQLECGASLSAIQERNRDFIASSIYHDMHTYDPSTANVRYHFLPTDHPTLYRKFSRKLGIDVRKEPQYNIDDWLDPKSPHFKPLISEAVFYYTARSHAGERFQVCVATPDMDHAAWEYGHRSQLVLDGTFGVCSTRLLLFIAMVIDKNRKGVPVAMFLFSAPTGNRATQAGYNTAVLRELLTKWKGHLGKNGGGEPFTVHVAITDTDTKERAALLDVAGPIIERKFFALVRKVNSGKIMFGISCGEQIELISSVDYDSAMAIIEQSRSVMTGLLAISDNTAAAAAGNAGIKHLNYLTSNWMSLTMWRSWSDYGRLAASAVLKIPVDGVVPTTNHLESFNAILKRKHLHAWLRSGHRLRFDFLIFLLVTQILPNIYNHRKAQQACTDWLAFRFSRFSGGVNLAQVNQCLRSNESSPKVCWWIADETRDKDATRIVSLQRIKPVRDAEPGSYSASCISSRSNTLSSSSVSYIVKMHEMGVGSCTCPDFSTRGGACKHLRALRMILDTWAHYNHIPPLTYPSSAIAAREILKKFNVLNPGVMLPLGTSESPPSPPVQPILQPTIDWTLIQGLAEDTTTIDVLEDVAEDVSDSTTSESDISSSDSEQVDMSEPRARNLLTSSNEEQYLAIAGQIQRRVDHDIDKLLPGLHGLSNLMQDVILQDSNQVRELALVLQSITQGLDKVTPNTSANLHSQLLPSRPVRVQSSSHLSHSPVRKRVRTNLLPPSPERRQARKDSHAPL</sequence>
<reference evidence="4 5" key="1">
    <citation type="journal article" date="2020" name="ISME J.">
        <title>Uncovering the hidden diversity of litter-decomposition mechanisms in mushroom-forming fungi.</title>
        <authorList>
            <person name="Floudas D."/>
            <person name="Bentzer J."/>
            <person name="Ahren D."/>
            <person name="Johansson T."/>
            <person name="Persson P."/>
            <person name="Tunlid A."/>
        </authorList>
    </citation>
    <scope>NUCLEOTIDE SEQUENCE [LARGE SCALE GENOMIC DNA]</scope>
    <source>
        <strain evidence="4 5">CBS 661.87</strain>
    </source>
</reference>
<dbReference type="InterPro" id="IPR007527">
    <property type="entry name" value="Znf_SWIM"/>
</dbReference>
<evidence type="ECO:0000313" key="5">
    <source>
        <dbReference type="Proteomes" id="UP000565441"/>
    </source>
</evidence>
<feature type="compositionally biased region" description="Low complexity" evidence="2">
    <location>
        <begin position="834"/>
        <end position="847"/>
    </location>
</feature>
<evidence type="ECO:0000256" key="2">
    <source>
        <dbReference type="SAM" id="MobiDB-lite"/>
    </source>
</evidence>
<feature type="region of interest" description="Disordered" evidence="2">
    <location>
        <begin position="942"/>
        <end position="983"/>
    </location>
</feature>
<keyword evidence="1" id="KW-0863">Zinc-finger</keyword>
<evidence type="ECO:0000259" key="3">
    <source>
        <dbReference type="PROSITE" id="PS50966"/>
    </source>
</evidence>
<dbReference type="GO" id="GO:0008270">
    <property type="term" value="F:zinc ion binding"/>
    <property type="evidence" value="ECO:0007669"/>
    <property type="project" value="UniProtKB-KW"/>
</dbReference>